<name>A0ABD1RHS1_9LAMI</name>
<evidence type="ECO:0000313" key="2">
    <source>
        <dbReference type="Proteomes" id="UP001604277"/>
    </source>
</evidence>
<comment type="caution">
    <text evidence="1">The sequence shown here is derived from an EMBL/GenBank/DDBJ whole genome shotgun (WGS) entry which is preliminary data.</text>
</comment>
<keyword evidence="2" id="KW-1185">Reference proteome</keyword>
<reference evidence="2" key="1">
    <citation type="submission" date="2024-07" db="EMBL/GenBank/DDBJ databases">
        <title>Two chromosome-level genome assemblies of Korean endemic species Abeliophyllum distichum and Forsythia ovata (Oleaceae).</title>
        <authorList>
            <person name="Jang H."/>
        </authorList>
    </citation>
    <scope>NUCLEOTIDE SEQUENCE [LARGE SCALE GENOMIC DNA]</scope>
</reference>
<proteinExistence type="predicted"/>
<accession>A0ABD1RHS1</accession>
<dbReference type="EMBL" id="JBFOLJ010000012">
    <property type="protein sequence ID" value="KAL2487604.1"/>
    <property type="molecule type" value="Genomic_DNA"/>
</dbReference>
<gene>
    <name evidence="1" type="ORF">Fot_40896</name>
</gene>
<evidence type="ECO:0000313" key="1">
    <source>
        <dbReference type="EMBL" id="KAL2487604.1"/>
    </source>
</evidence>
<dbReference type="Proteomes" id="UP001604277">
    <property type="component" value="Unassembled WGS sequence"/>
</dbReference>
<dbReference type="AlphaFoldDB" id="A0ABD1RHS1"/>
<sequence length="123" mass="13735">MPKPKADMNHKTIQSMGLFDFSCFWMSSARVFEPAASIRARSAIFRPPGEKVGGGIPGSFIILVVCARSFVRGAIKWVMCVNTRMVYSSAGFIQRAIVRNHVKMGLTVREMFVSLLTRLTSFE</sequence>
<protein>
    <submittedName>
        <fullName evidence="1">Uncharacterized protein</fullName>
    </submittedName>
</protein>
<organism evidence="1 2">
    <name type="scientific">Forsythia ovata</name>
    <dbReference type="NCBI Taxonomy" id="205694"/>
    <lineage>
        <taxon>Eukaryota</taxon>
        <taxon>Viridiplantae</taxon>
        <taxon>Streptophyta</taxon>
        <taxon>Embryophyta</taxon>
        <taxon>Tracheophyta</taxon>
        <taxon>Spermatophyta</taxon>
        <taxon>Magnoliopsida</taxon>
        <taxon>eudicotyledons</taxon>
        <taxon>Gunneridae</taxon>
        <taxon>Pentapetalae</taxon>
        <taxon>asterids</taxon>
        <taxon>lamiids</taxon>
        <taxon>Lamiales</taxon>
        <taxon>Oleaceae</taxon>
        <taxon>Forsythieae</taxon>
        <taxon>Forsythia</taxon>
    </lineage>
</organism>